<dbReference type="InterPro" id="IPR014722">
    <property type="entry name" value="Rib_uL2_dom2"/>
</dbReference>
<name>A0A5K7YLT0_9BACT</name>
<dbReference type="NCBIfam" id="NF003392">
    <property type="entry name" value="PRK04542.1"/>
    <property type="match status" value="1"/>
</dbReference>
<dbReference type="InterPro" id="IPR011897">
    <property type="entry name" value="Transl_elong_p-like_YeiP"/>
</dbReference>
<dbReference type="AlphaFoldDB" id="A0A5K7YLT0"/>
<dbReference type="GO" id="GO:0005829">
    <property type="term" value="C:cytosol"/>
    <property type="evidence" value="ECO:0007669"/>
    <property type="project" value="UniProtKB-ARBA"/>
</dbReference>
<evidence type="ECO:0000259" key="3">
    <source>
        <dbReference type="SMART" id="SM00841"/>
    </source>
</evidence>
<dbReference type="InterPro" id="IPR012340">
    <property type="entry name" value="NA-bd_OB-fold"/>
</dbReference>
<dbReference type="CDD" id="cd04470">
    <property type="entry name" value="S1_EF-P_repeat_1"/>
    <property type="match status" value="1"/>
</dbReference>
<feature type="domain" description="Elongation factor P C-terminal" evidence="3">
    <location>
        <begin position="132"/>
        <end position="187"/>
    </location>
</feature>
<keyword evidence="6" id="KW-1185">Reference proteome</keyword>
<evidence type="ECO:0000259" key="4">
    <source>
        <dbReference type="SMART" id="SM01185"/>
    </source>
</evidence>
<dbReference type="NCBIfam" id="NF001810">
    <property type="entry name" value="PRK00529.1"/>
    <property type="match status" value="1"/>
</dbReference>
<dbReference type="InterPro" id="IPR001059">
    <property type="entry name" value="Transl_elong_P/YeiP_cen"/>
</dbReference>
<evidence type="ECO:0000256" key="2">
    <source>
        <dbReference type="HAMAP-Rule" id="MF_00646"/>
    </source>
</evidence>
<dbReference type="SUPFAM" id="SSF50249">
    <property type="entry name" value="Nucleic acid-binding proteins"/>
    <property type="match status" value="2"/>
</dbReference>
<dbReference type="InterPro" id="IPR013185">
    <property type="entry name" value="Transl_elong_KOW-like"/>
</dbReference>
<evidence type="ECO:0000313" key="6">
    <source>
        <dbReference type="Proteomes" id="UP000427906"/>
    </source>
</evidence>
<dbReference type="SUPFAM" id="SSF50104">
    <property type="entry name" value="Translation proteins SH3-like domain"/>
    <property type="match status" value="1"/>
</dbReference>
<dbReference type="InterPro" id="IPR008991">
    <property type="entry name" value="Translation_prot_SH3-like_sf"/>
</dbReference>
<dbReference type="InterPro" id="IPR020599">
    <property type="entry name" value="Transl_elong_fac_P/YeiP"/>
</dbReference>
<dbReference type="EMBL" id="AP021874">
    <property type="protein sequence ID" value="BBO69190.1"/>
    <property type="molecule type" value="Genomic_DNA"/>
</dbReference>
<dbReference type="SMART" id="SM01185">
    <property type="entry name" value="EFP"/>
    <property type="match status" value="1"/>
</dbReference>
<dbReference type="Gene3D" id="2.40.50.140">
    <property type="entry name" value="Nucleic acid-binding proteins"/>
    <property type="match status" value="2"/>
</dbReference>
<dbReference type="GO" id="GO:0043043">
    <property type="term" value="P:peptide biosynthetic process"/>
    <property type="evidence" value="ECO:0007669"/>
    <property type="project" value="InterPro"/>
</dbReference>
<keyword evidence="5" id="KW-0648">Protein biosynthesis</keyword>
<dbReference type="CDD" id="cd05794">
    <property type="entry name" value="S1_EF-P_repeat_2"/>
    <property type="match status" value="1"/>
</dbReference>
<keyword evidence="5" id="KW-0251">Elongation factor</keyword>
<comment type="similarity">
    <text evidence="1 2">Belongs to the elongation factor P family.</text>
</comment>
<dbReference type="PANTHER" id="PTHR30053:SF14">
    <property type="entry name" value="TRANSLATION ELONGATION FACTOR KOW-LIKE DOMAIN-CONTAINING PROTEIN"/>
    <property type="match status" value="1"/>
</dbReference>
<evidence type="ECO:0000256" key="1">
    <source>
        <dbReference type="ARBA" id="ARBA00009479"/>
    </source>
</evidence>
<reference evidence="5 6" key="1">
    <citation type="submission" date="2019-11" db="EMBL/GenBank/DDBJ databases">
        <title>Comparative genomics of hydrocarbon-degrading Desulfosarcina strains.</title>
        <authorList>
            <person name="Watanabe M."/>
            <person name="Kojima H."/>
            <person name="Fukui M."/>
        </authorList>
    </citation>
    <scope>NUCLEOTIDE SEQUENCE [LARGE SCALE GENOMIC DNA]</scope>
    <source>
        <strain evidence="5 6">PL12</strain>
    </source>
</reference>
<dbReference type="OrthoDB" id="9801844at2"/>
<dbReference type="InterPro" id="IPR015365">
    <property type="entry name" value="Elong-fact-P_C"/>
</dbReference>
<evidence type="ECO:0000313" key="5">
    <source>
        <dbReference type="EMBL" id="BBO69190.1"/>
    </source>
</evidence>
<dbReference type="KEGG" id="dalk:DSCA_31200"/>
<sequence>MPKASSLQKGNIIDIDNHPYQIKHIDVHTPSARGANTLYKVRYASLISGQKLDQTYKGNDTLEEMVVDKRRVSFLYRDQNLYTFMDSENYEQYTLSEESLEGQIPWLIDGLEGITALLRDGHPLCIELPQTIDLEIVDTAPAIKGATATNRNKPAELSNGVTVQVPEYMTAGEVIRVNTETGQYMTRVKS</sequence>
<organism evidence="5 6">
    <name type="scientific">Desulfosarcina alkanivorans</name>
    <dbReference type="NCBI Taxonomy" id="571177"/>
    <lineage>
        <taxon>Bacteria</taxon>
        <taxon>Pseudomonadati</taxon>
        <taxon>Thermodesulfobacteriota</taxon>
        <taxon>Desulfobacteria</taxon>
        <taxon>Desulfobacterales</taxon>
        <taxon>Desulfosarcinaceae</taxon>
        <taxon>Desulfosarcina</taxon>
    </lineage>
</organism>
<dbReference type="Proteomes" id="UP000427906">
    <property type="component" value="Chromosome"/>
</dbReference>
<accession>A0A5K7YLT0</accession>
<dbReference type="HAMAP" id="MF_00646">
    <property type="entry name" value="EFP"/>
    <property type="match status" value="1"/>
</dbReference>
<dbReference type="Pfam" id="PF01132">
    <property type="entry name" value="EFP"/>
    <property type="match status" value="1"/>
</dbReference>
<dbReference type="PANTHER" id="PTHR30053">
    <property type="entry name" value="ELONGATION FACTOR P"/>
    <property type="match status" value="1"/>
</dbReference>
<dbReference type="Pfam" id="PF08207">
    <property type="entry name" value="EFP_N"/>
    <property type="match status" value="1"/>
</dbReference>
<dbReference type="RefSeq" id="WP_155317260.1">
    <property type="nucleotide sequence ID" value="NZ_AP021874.1"/>
</dbReference>
<dbReference type="Gene3D" id="2.30.30.30">
    <property type="match status" value="1"/>
</dbReference>
<dbReference type="GO" id="GO:0003746">
    <property type="term" value="F:translation elongation factor activity"/>
    <property type="evidence" value="ECO:0007669"/>
    <property type="project" value="UniProtKB-UniRule"/>
</dbReference>
<dbReference type="PIRSF" id="PIRSF005901">
    <property type="entry name" value="EF-P"/>
    <property type="match status" value="1"/>
</dbReference>
<dbReference type="FunFam" id="2.40.50.140:FF:000004">
    <property type="entry name" value="Elongation factor P"/>
    <property type="match status" value="1"/>
</dbReference>
<dbReference type="SMART" id="SM00841">
    <property type="entry name" value="Elong-fact-P_C"/>
    <property type="match status" value="1"/>
</dbReference>
<dbReference type="Pfam" id="PF09285">
    <property type="entry name" value="Elong-fact-P_C"/>
    <property type="match status" value="1"/>
</dbReference>
<protein>
    <recommendedName>
        <fullName evidence="2">Elongation factor P-like protein</fullName>
    </recommendedName>
</protein>
<proteinExistence type="inferred from homology"/>
<gene>
    <name evidence="5" type="ORF">DSCA_31200</name>
</gene>
<feature type="domain" description="Translation elongation factor P/YeiP central" evidence="4">
    <location>
        <begin position="69"/>
        <end position="124"/>
    </location>
</feature>